<reference evidence="2 3" key="1">
    <citation type="submission" date="2021-06" db="EMBL/GenBank/DDBJ databases">
        <title>Caerostris darwini draft genome.</title>
        <authorList>
            <person name="Kono N."/>
            <person name="Arakawa K."/>
        </authorList>
    </citation>
    <scope>NUCLEOTIDE SEQUENCE [LARGE SCALE GENOMIC DNA]</scope>
</reference>
<protein>
    <submittedName>
        <fullName evidence="2">Uncharacterized protein</fullName>
    </submittedName>
</protein>
<dbReference type="EMBL" id="BPLQ01005996">
    <property type="protein sequence ID" value="GIY18991.1"/>
    <property type="molecule type" value="Genomic_DNA"/>
</dbReference>
<dbReference type="AlphaFoldDB" id="A0AAV4RDF7"/>
<feature type="region of interest" description="Disordered" evidence="1">
    <location>
        <begin position="45"/>
        <end position="74"/>
    </location>
</feature>
<gene>
    <name evidence="2" type="ORF">CDAR_125571</name>
</gene>
<keyword evidence="3" id="KW-1185">Reference proteome</keyword>
<accession>A0AAV4RDF7</accession>
<evidence type="ECO:0000313" key="3">
    <source>
        <dbReference type="Proteomes" id="UP001054837"/>
    </source>
</evidence>
<name>A0AAV4RDF7_9ARAC</name>
<dbReference type="Proteomes" id="UP001054837">
    <property type="component" value="Unassembled WGS sequence"/>
</dbReference>
<proteinExistence type="predicted"/>
<evidence type="ECO:0000313" key="2">
    <source>
        <dbReference type="EMBL" id="GIY18991.1"/>
    </source>
</evidence>
<sequence length="74" mass="8118">ERPAIDRFPSSSSRPDNLVTDISGGFHQCQEEGRLSDEGPAIDRFLLSSSRPDNPETDISGAFHQCQEMGIKSP</sequence>
<organism evidence="2 3">
    <name type="scientific">Caerostris darwini</name>
    <dbReference type="NCBI Taxonomy" id="1538125"/>
    <lineage>
        <taxon>Eukaryota</taxon>
        <taxon>Metazoa</taxon>
        <taxon>Ecdysozoa</taxon>
        <taxon>Arthropoda</taxon>
        <taxon>Chelicerata</taxon>
        <taxon>Arachnida</taxon>
        <taxon>Araneae</taxon>
        <taxon>Araneomorphae</taxon>
        <taxon>Entelegynae</taxon>
        <taxon>Araneoidea</taxon>
        <taxon>Araneidae</taxon>
        <taxon>Caerostris</taxon>
    </lineage>
</organism>
<evidence type="ECO:0000256" key="1">
    <source>
        <dbReference type="SAM" id="MobiDB-lite"/>
    </source>
</evidence>
<comment type="caution">
    <text evidence="2">The sequence shown here is derived from an EMBL/GenBank/DDBJ whole genome shotgun (WGS) entry which is preliminary data.</text>
</comment>
<feature type="non-terminal residue" evidence="2">
    <location>
        <position position="1"/>
    </location>
</feature>